<evidence type="ECO:0000313" key="5">
    <source>
        <dbReference type="Proteomes" id="UP000316988"/>
    </source>
</evidence>
<dbReference type="Pfam" id="PF02517">
    <property type="entry name" value="Rce1-like"/>
    <property type="match status" value="1"/>
</dbReference>
<dbReference type="GO" id="GO:0006508">
    <property type="term" value="P:proteolysis"/>
    <property type="evidence" value="ECO:0007669"/>
    <property type="project" value="UniProtKB-KW"/>
</dbReference>
<dbReference type="GO" id="GO:0004175">
    <property type="term" value="F:endopeptidase activity"/>
    <property type="evidence" value="ECO:0007669"/>
    <property type="project" value="UniProtKB-ARBA"/>
</dbReference>
<proteinExistence type="predicted"/>
<feature type="compositionally biased region" description="Pro residues" evidence="1">
    <location>
        <begin position="295"/>
        <end position="345"/>
    </location>
</feature>
<keyword evidence="2" id="KW-0812">Transmembrane</keyword>
<evidence type="ECO:0000259" key="3">
    <source>
        <dbReference type="Pfam" id="PF02517"/>
    </source>
</evidence>
<feature type="transmembrane region" description="Helical" evidence="2">
    <location>
        <begin position="206"/>
        <end position="224"/>
    </location>
</feature>
<evidence type="ECO:0000313" key="4">
    <source>
        <dbReference type="EMBL" id="TSD55429.1"/>
    </source>
</evidence>
<keyword evidence="2" id="KW-0472">Membrane</keyword>
<gene>
    <name evidence="4" type="ORF">FNM00_17025</name>
</gene>
<feature type="transmembrane region" description="Helical" evidence="2">
    <location>
        <begin position="20"/>
        <end position="48"/>
    </location>
</feature>
<dbReference type="GO" id="GO:0008237">
    <property type="term" value="F:metallopeptidase activity"/>
    <property type="evidence" value="ECO:0007669"/>
    <property type="project" value="UniProtKB-KW"/>
</dbReference>
<evidence type="ECO:0000256" key="1">
    <source>
        <dbReference type="SAM" id="MobiDB-lite"/>
    </source>
</evidence>
<reference evidence="4 5" key="1">
    <citation type="submission" date="2019-07" db="EMBL/GenBank/DDBJ databases">
        <authorList>
            <person name="Zhao L.H."/>
        </authorList>
    </citation>
    <scope>NUCLEOTIDE SEQUENCE [LARGE SCALE GENOMIC DNA]</scope>
    <source>
        <strain evidence="4 5">Co35</strain>
    </source>
</reference>
<dbReference type="EMBL" id="VLNT01000023">
    <property type="protein sequence ID" value="TSD55429.1"/>
    <property type="molecule type" value="Genomic_DNA"/>
</dbReference>
<keyword evidence="4" id="KW-0378">Hydrolase</keyword>
<evidence type="ECO:0000256" key="2">
    <source>
        <dbReference type="SAM" id="Phobius"/>
    </source>
</evidence>
<dbReference type="AlphaFoldDB" id="A0A554RMV2"/>
<name>A0A554RMV2_9ACTN</name>
<feature type="transmembrane region" description="Helical" evidence="2">
    <location>
        <begin position="231"/>
        <end position="252"/>
    </location>
</feature>
<protein>
    <submittedName>
        <fullName evidence="4">CPBP family intramembrane metalloprotease</fullName>
    </submittedName>
</protein>
<feature type="transmembrane region" description="Helical" evidence="2">
    <location>
        <begin position="72"/>
        <end position="93"/>
    </location>
</feature>
<feature type="transmembrane region" description="Helical" evidence="2">
    <location>
        <begin position="264"/>
        <end position="284"/>
    </location>
</feature>
<dbReference type="OrthoDB" id="2680086at2"/>
<comment type="caution">
    <text evidence="4">The sequence shown here is derived from an EMBL/GenBank/DDBJ whole genome shotgun (WGS) entry which is preliminary data.</text>
</comment>
<feature type="transmembrane region" description="Helical" evidence="2">
    <location>
        <begin position="113"/>
        <end position="134"/>
    </location>
</feature>
<keyword evidence="5" id="KW-1185">Reference proteome</keyword>
<accession>A0A554RMV2</accession>
<feature type="transmembrane region" description="Helical" evidence="2">
    <location>
        <begin position="175"/>
        <end position="200"/>
    </location>
</feature>
<keyword evidence="4" id="KW-0482">Metalloprotease</keyword>
<dbReference type="RefSeq" id="WP_143914734.1">
    <property type="nucleotide sequence ID" value="NZ_VLNT01000023.1"/>
</dbReference>
<keyword evidence="4" id="KW-0645">Protease</keyword>
<sequence length="371" mass="39456">MATRFHRLARESTDFAHWKLPVAAVLAVCFFFAASIVLVLGALMVVAIDGSPGGVDDFLDATARFDLLDPGIFAFAMVSIIVMVPSVWSATAIVWRRHARYLLSVEGRLRWGWLARCALIAVGALGVAIGGAVAMEASTGPLTYEFTGRSALMIVLVLLLVPLQSAAEEYAFRGFGLQLIGSWVRSPVLPLLVTTLVFAAGHIYEFWGLVDVAVFGLTAGWLTIRTGGLEAAIAVHVVNNVLLFVLGAVGLVDPTGEQGDLGPVDVLPTVVAMAVIIALVEWQARRVGLVTERAPQPPRPVPPVGPAPPPRPPMTGPPAGPPVSWPPQAAPPPRHPVVPVPPNAPDYPGQLTPGWPRPGERGSGDQRVRRW</sequence>
<feature type="region of interest" description="Disordered" evidence="1">
    <location>
        <begin position="293"/>
        <end position="371"/>
    </location>
</feature>
<keyword evidence="2" id="KW-1133">Transmembrane helix</keyword>
<feature type="transmembrane region" description="Helical" evidence="2">
    <location>
        <begin position="146"/>
        <end position="163"/>
    </location>
</feature>
<dbReference type="GO" id="GO:0080120">
    <property type="term" value="P:CAAX-box protein maturation"/>
    <property type="evidence" value="ECO:0007669"/>
    <property type="project" value="UniProtKB-ARBA"/>
</dbReference>
<dbReference type="InterPro" id="IPR003675">
    <property type="entry name" value="Rce1/LyrA-like_dom"/>
</dbReference>
<dbReference type="Proteomes" id="UP000316988">
    <property type="component" value="Unassembled WGS sequence"/>
</dbReference>
<organism evidence="4 5">
    <name type="scientific">Aeromicrobium piscarium</name>
    <dbReference type="NCBI Taxonomy" id="2590901"/>
    <lineage>
        <taxon>Bacteria</taxon>
        <taxon>Bacillati</taxon>
        <taxon>Actinomycetota</taxon>
        <taxon>Actinomycetes</taxon>
        <taxon>Propionibacteriales</taxon>
        <taxon>Nocardioidaceae</taxon>
        <taxon>Aeromicrobium</taxon>
    </lineage>
</organism>
<feature type="compositionally biased region" description="Basic and acidic residues" evidence="1">
    <location>
        <begin position="358"/>
        <end position="371"/>
    </location>
</feature>
<feature type="domain" description="CAAX prenyl protease 2/Lysostaphin resistance protein A-like" evidence="3">
    <location>
        <begin position="153"/>
        <end position="242"/>
    </location>
</feature>